<accession>A0A0F9NZD5</accession>
<gene>
    <name evidence="1" type="ORF">LCGC14_0890800</name>
</gene>
<name>A0A0F9NZD5_9ZZZZ</name>
<reference evidence="1" key="1">
    <citation type="journal article" date="2015" name="Nature">
        <title>Complex archaea that bridge the gap between prokaryotes and eukaryotes.</title>
        <authorList>
            <person name="Spang A."/>
            <person name="Saw J.H."/>
            <person name="Jorgensen S.L."/>
            <person name="Zaremba-Niedzwiedzka K."/>
            <person name="Martijn J."/>
            <person name="Lind A.E."/>
            <person name="van Eijk R."/>
            <person name="Schleper C."/>
            <person name="Guy L."/>
            <person name="Ettema T.J."/>
        </authorList>
    </citation>
    <scope>NUCLEOTIDE SEQUENCE</scope>
</reference>
<evidence type="ECO:0000313" key="1">
    <source>
        <dbReference type="EMBL" id="KKN24840.1"/>
    </source>
</evidence>
<dbReference type="EMBL" id="LAZR01002851">
    <property type="protein sequence ID" value="KKN24840.1"/>
    <property type="molecule type" value="Genomic_DNA"/>
</dbReference>
<comment type="caution">
    <text evidence="1">The sequence shown here is derived from an EMBL/GenBank/DDBJ whole genome shotgun (WGS) entry which is preliminary data.</text>
</comment>
<protein>
    <submittedName>
        <fullName evidence="1">Uncharacterized protein</fullName>
    </submittedName>
</protein>
<organism evidence="1">
    <name type="scientific">marine sediment metagenome</name>
    <dbReference type="NCBI Taxonomy" id="412755"/>
    <lineage>
        <taxon>unclassified sequences</taxon>
        <taxon>metagenomes</taxon>
        <taxon>ecological metagenomes</taxon>
    </lineage>
</organism>
<sequence>MTTVYRVHQDSRLYTSAACISEYGIFSTLGAARDATESAAMISLERWFGRKLSFSRDTETRRRIINPPSGEREIEFEITDKGTYIPLGMNSITITITSHELDKFTGEVR</sequence>
<proteinExistence type="predicted"/>
<dbReference type="AlphaFoldDB" id="A0A0F9NZD5"/>